<dbReference type="Proteomes" id="UP000611640">
    <property type="component" value="Chromosome"/>
</dbReference>
<evidence type="ECO:0000313" key="7">
    <source>
        <dbReference type="Proteomes" id="UP000611640"/>
    </source>
</evidence>
<dbReference type="KEGG" id="atl:Athai_23290"/>
<feature type="compositionally biased region" description="Low complexity" evidence="4">
    <location>
        <begin position="47"/>
        <end position="57"/>
    </location>
</feature>
<evidence type="ECO:0000256" key="2">
    <source>
        <dbReference type="PIRSR" id="PIRSR625650-3"/>
    </source>
</evidence>
<evidence type="ECO:0000256" key="1">
    <source>
        <dbReference type="ARBA" id="ARBA00008000"/>
    </source>
</evidence>
<name>A0A7R7DNI1_9ACTN</name>
<sequence length="491" mass="51135">MRSGTEPDGADAGTPDRATARPSGRDRPDATDRPAGPEWSGTGPGTGDTTPARPGGPAWNGWEPGAAPALSAPARRVLARLLGATEDTPSVPVSEVRLPASALPADTRRRLVELLGAEHVRTDRAARLAHAGGRSYLDLVRLRAGDASAAPDAVLTPAADQLQAVLATCVDTDTAVVPYGGGTSVVGGVSGAHRGGHAALVALDLSRLDRLVALDETAQTATFGAGMRGPDVERALAHRGYTLGHFPQSYRYSTVGGWVATRSAGQASTGYGRIDELVHAVRCVTPTGELVLGRGPASAAGPDLLGLAVGSEGTLGVLTEATLAVRRIPPHRRYEGWSLPDLRAGLDALRELAQRLGPGLAPDVCRLSDADETRSTFLLSGSLSTRLARGYLAARGRHPGCLAIFGWEGSRTRSPSGTERPPGCCARTAAYRSVPPPAGPGCTAGSPRRTCATRCSTTGCWWRRWRRRPTSVRCRRCTRGSGAACATRWAG</sequence>
<organism evidence="6 7">
    <name type="scientific">Actinocatenispora thailandica</name>
    <dbReference type="NCBI Taxonomy" id="227318"/>
    <lineage>
        <taxon>Bacteria</taxon>
        <taxon>Bacillati</taxon>
        <taxon>Actinomycetota</taxon>
        <taxon>Actinomycetes</taxon>
        <taxon>Micromonosporales</taxon>
        <taxon>Micromonosporaceae</taxon>
        <taxon>Actinocatenispora</taxon>
    </lineage>
</organism>
<dbReference type="InterPro" id="IPR025650">
    <property type="entry name" value="Alkyl-DHAP_Synthase"/>
</dbReference>
<evidence type="ECO:0000313" key="6">
    <source>
        <dbReference type="EMBL" id="BCJ34826.1"/>
    </source>
</evidence>
<dbReference type="EMBL" id="AP023355">
    <property type="protein sequence ID" value="BCJ34826.1"/>
    <property type="molecule type" value="Genomic_DNA"/>
</dbReference>
<dbReference type="Gene3D" id="3.30.465.10">
    <property type="match status" value="1"/>
</dbReference>
<feature type="site" description="Important for enzyme activity" evidence="3">
    <location>
        <position position="366"/>
    </location>
</feature>
<gene>
    <name evidence="6" type="ORF">Athai_23290</name>
</gene>
<accession>A0A7R7DNI1</accession>
<keyword evidence="2" id="KW-0285">Flavoprotein</keyword>
<dbReference type="SUPFAM" id="SSF56176">
    <property type="entry name" value="FAD-binding/transporter-associated domain-like"/>
    <property type="match status" value="1"/>
</dbReference>
<keyword evidence="7" id="KW-1185">Reference proteome</keyword>
<feature type="binding site" evidence="2">
    <location>
        <begin position="178"/>
        <end position="184"/>
    </location>
    <ligand>
        <name>FAD</name>
        <dbReference type="ChEBI" id="CHEBI:57692"/>
    </ligand>
</feature>
<dbReference type="InterPro" id="IPR006094">
    <property type="entry name" value="Oxid_FAD_bind_N"/>
</dbReference>
<feature type="region of interest" description="Disordered" evidence="4">
    <location>
        <begin position="1"/>
        <end position="67"/>
    </location>
</feature>
<comment type="cofactor">
    <cofactor evidence="2">
        <name>FAD</name>
        <dbReference type="ChEBI" id="CHEBI:57692"/>
    </cofactor>
</comment>
<feature type="domain" description="FAD-binding PCMH-type" evidence="5">
    <location>
        <begin position="146"/>
        <end position="328"/>
    </location>
</feature>
<reference evidence="6 7" key="1">
    <citation type="submission" date="2020-08" db="EMBL/GenBank/DDBJ databases">
        <title>Whole genome shotgun sequence of Actinocatenispora thailandica NBRC 105041.</title>
        <authorList>
            <person name="Komaki H."/>
            <person name="Tamura T."/>
        </authorList>
    </citation>
    <scope>NUCLEOTIDE SEQUENCE [LARGE SCALE GENOMIC DNA]</scope>
    <source>
        <strain evidence="6 7">NBRC 105041</strain>
    </source>
</reference>
<dbReference type="InterPro" id="IPR016166">
    <property type="entry name" value="FAD-bd_PCMH"/>
</dbReference>
<dbReference type="GO" id="GO:0071949">
    <property type="term" value="F:FAD binding"/>
    <property type="evidence" value="ECO:0007669"/>
    <property type="project" value="InterPro"/>
</dbReference>
<dbReference type="InterPro" id="IPR016169">
    <property type="entry name" value="FAD-bd_PCMH_sub2"/>
</dbReference>
<comment type="similarity">
    <text evidence="1">Belongs to the FAD-binding oxidoreductase/transferase type 4 family.</text>
</comment>
<dbReference type="GO" id="GO:0008610">
    <property type="term" value="P:lipid biosynthetic process"/>
    <property type="evidence" value="ECO:0007669"/>
    <property type="project" value="InterPro"/>
</dbReference>
<dbReference type="AlphaFoldDB" id="A0A7R7DNI1"/>
<dbReference type="GO" id="GO:0008609">
    <property type="term" value="F:alkylglycerone-phosphate synthase activity"/>
    <property type="evidence" value="ECO:0007669"/>
    <property type="project" value="InterPro"/>
</dbReference>
<protein>
    <recommendedName>
        <fullName evidence="5">FAD-binding PCMH-type domain-containing protein</fullName>
    </recommendedName>
</protein>
<evidence type="ECO:0000256" key="4">
    <source>
        <dbReference type="SAM" id="MobiDB-lite"/>
    </source>
</evidence>
<dbReference type="Gene3D" id="3.30.70.3450">
    <property type="match status" value="1"/>
</dbReference>
<proteinExistence type="inferred from homology"/>
<dbReference type="RefSeq" id="WP_338028130.1">
    <property type="nucleotide sequence ID" value="NZ_AP023355.1"/>
</dbReference>
<evidence type="ECO:0000256" key="3">
    <source>
        <dbReference type="PIRSR" id="PIRSR625650-4"/>
    </source>
</evidence>
<dbReference type="Pfam" id="PF01565">
    <property type="entry name" value="FAD_binding_4"/>
    <property type="match status" value="1"/>
</dbReference>
<keyword evidence="2" id="KW-0274">FAD</keyword>
<dbReference type="InterPro" id="IPR036318">
    <property type="entry name" value="FAD-bd_PCMH-like_sf"/>
</dbReference>
<dbReference type="PANTHER" id="PTHR46568">
    <property type="entry name" value="ALKYLDIHYDROXYACETONEPHOSPHATE SYNTHASE, PEROXISOMAL"/>
    <property type="match status" value="1"/>
</dbReference>
<dbReference type="PROSITE" id="PS51387">
    <property type="entry name" value="FAD_PCMH"/>
    <property type="match status" value="1"/>
</dbReference>
<feature type="compositionally biased region" description="Basic and acidic residues" evidence="4">
    <location>
        <begin position="23"/>
        <end position="32"/>
    </location>
</feature>
<evidence type="ECO:0000259" key="5">
    <source>
        <dbReference type="PROSITE" id="PS51387"/>
    </source>
</evidence>
<dbReference type="PANTHER" id="PTHR46568:SF1">
    <property type="entry name" value="ALKYLDIHYDROXYACETONEPHOSPHATE SYNTHASE, PEROXISOMAL"/>
    <property type="match status" value="1"/>
</dbReference>